<reference evidence="2" key="2">
    <citation type="submission" date="2007-03" db="EMBL/GenBank/DDBJ databases">
        <authorList>
            <consortium name="The International Medicago Genome Annotation Group"/>
        </authorList>
    </citation>
    <scope>NUCLEOTIDE SEQUENCE</scope>
</reference>
<evidence type="ECO:0000313" key="2">
    <source>
        <dbReference type="EMBL" id="ABD28595.2"/>
    </source>
</evidence>
<proteinExistence type="predicted"/>
<gene>
    <name evidence="2" type="ORF">MtrDRAFT_AC149032g34v2</name>
</gene>
<dbReference type="AlphaFoldDB" id="Q2HV23"/>
<dbReference type="Pfam" id="PF13966">
    <property type="entry name" value="zf-RVT"/>
    <property type="match status" value="1"/>
</dbReference>
<dbReference type="PANTHER" id="PTHR36617">
    <property type="entry name" value="PROTEIN, PUTATIVE-RELATED"/>
    <property type="match status" value="1"/>
</dbReference>
<sequence length="184" mass="21307">MGSADGWWCDVHALCRDEWFSDHVNRYVGSGKPTLFWTDFGLSTRLEGGAWRWRRKLFAWEEELVGELILQLQNVTLQVNKDDKWLWTLETSQKNSVCSVYNFLSAQPPIATRVPVSSLWQKDVSLKVVLFPWQLFRDRLPTKDNLFRRSVLDHNSMECVAGCGSVESFAHLLFHCNFFGSICT</sequence>
<reference evidence="2" key="1">
    <citation type="submission" date="2004-08" db="EMBL/GenBank/DDBJ databases">
        <authorList>
            <person name="Town C.D."/>
        </authorList>
    </citation>
    <scope>NUCLEOTIDE SEQUENCE</scope>
</reference>
<name>Q2HV23_MEDTR</name>
<protein>
    <submittedName>
        <fullName evidence="2">H+-transporting two-sector ATPase, alpha/beta subunit, central region, putative</fullName>
    </submittedName>
</protein>
<organism evidence="2">
    <name type="scientific">Medicago truncatula</name>
    <name type="common">Barrel medic</name>
    <name type="synonym">Medicago tribuloides</name>
    <dbReference type="NCBI Taxonomy" id="3880"/>
    <lineage>
        <taxon>Eukaryota</taxon>
        <taxon>Viridiplantae</taxon>
        <taxon>Streptophyta</taxon>
        <taxon>Embryophyta</taxon>
        <taxon>Tracheophyta</taxon>
        <taxon>Spermatophyta</taxon>
        <taxon>Magnoliopsida</taxon>
        <taxon>eudicotyledons</taxon>
        <taxon>Gunneridae</taxon>
        <taxon>Pentapetalae</taxon>
        <taxon>rosids</taxon>
        <taxon>fabids</taxon>
        <taxon>Fabales</taxon>
        <taxon>Fabaceae</taxon>
        <taxon>Papilionoideae</taxon>
        <taxon>50 kb inversion clade</taxon>
        <taxon>NPAAA clade</taxon>
        <taxon>Hologalegina</taxon>
        <taxon>IRL clade</taxon>
        <taxon>Trifolieae</taxon>
        <taxon>Medicago</taxon>
    </lineage>
</organism>
<feature type="domain" description="Reverse transcriptase zinc-binding" evidence="1">
    <location>
        <begin position="96"/>
        <end position="179"/>
    </location>
</feature>
<accession>Q2HV23</accession>
<evidence type="ECO:0000259" key="1">
    <source>
        <dbReference type="Pfam" id="PF13966"/>
    </source>
</evidence>
<dbReference type="InterPro" id="IPR026960">
    <property type="entry name" value="RVT-Znf"/>
</dbReference>
<dbReference type="PANTHER" id="PTHR36617:SF5">
    <property type="entry name" value="OS05G0421675 PROTEIN"/>
    <property type="match status" value="1"/>
</dbReference>
<dbReference type="EMBL" id="AC149032">
    <property type="protein sequence ID" value="ABD28595.2"/>
    <property type="molecule type" value="Genomic_DNA"/>
</dbReference>